<dbReference type="GO" id="GO:0003723">
    <property type="term" value="F:RNA binding"/>
    <property type="evidence" value="ECO:0007669"/>
    <property type="project" value="UniProtKB-UniRule"/>
</dbReference>
<evidence type="ECO:0000256" key="2">
    <source>
        <dbReference type="PROSITE-ProRule" id="PRU00117"/>
    </source>
</evidence>
<dbReference type="CDD" id="cd22436">
    <property type="entry name" value="KH-I_NOVA_rpt2"/>
    <property type="match status" value="1"/>
</dbReference>
<proteinExistence type="predicted"/>
<evidence type="ECO:0000259" key="4">
    <source>
        <dbReference type="SMART" id="SM00322"/>
    </source>
</evidence>
<accession>A0AAW2HHR1</accession>
<dbReference type="PROSITE" id="PS50084">
    <property type="entry name" value="KH_TYPE_1"/>
    <property type="match status" value="1"/>
</dbReference>
<sequence length="355" mass="37311">MAVMSFIMEKIKEKPDLVPKPSASYDIESKLSADRSKQVKILIPNSTAGMIIGKGGNYIKQIKEESGSYIQLSQKSNDASLQLQERCVTIIGEIANNKKAILKLLAKVVEDPQSGSCPNVSYADITGPVANFNPTGSPYAHSQTPAFCSTASLTPSTIATMLVGGVSLNLALNITTPTPTTNHTLSSQFFENIKAALRASAYSEQATTDILAALSTLYRYGARFWLGEMGIGLTPTSPTHPTLFTPQYLMDSTPAVNGTAGVFGAIGSVSTTAAAAAASRGADRYGETPSFDPFRHQPGTTSPITLSNNSLGLTSALSPHAPSLSPSHPEKDSKTVETEVNEAIVGAILGNTLSL</sequence>
<protein>
    <recommendedName>
        <fullName evidence="4">K Homology domain-containing protein</fullName>
    </recommendedName>
</protein>
<feature type="domain" description="K Homology" evidence="4">
    <location>
        <begin position="35"/>
        <end position="110"/>
    </location>
</feature>
<dbReference type="InterPro" id="IPR047276">
    <property type="entry name" value="KH-I_NOVA_rpt2"/>
</dbReference>
<dbReference type="PANTHER" id="PTHR10288">
    <property type="entry name" value="KH DOMAIN CONTAINING RNA BINDING PROTEIN"/>
    <property type="match status" value="1"/>
</dbReference>
<comment type="caution">
    <text evidence="5">The sequence shown here is derived from an EMBL/GenBank/DDBJ whole genome shotgun (WGS) entry which is preliminary data.</text>
</comment>
<dbReference type="FunFam" id="3.30.1370.10:FF:000022">
    <property type="entry name" value="RNA-binding protein Nova-1 isoform 1"/>
    <property type="match status" value="1"/>
</dbReference>
<organism evidence="5">
    <name type="scientific">Menopon gallinae</name>
    <name type="common">poultry shaft louse</name>
    <dbReference type="NCBI Taxonomy" id="328185"/>
    <lineage>
        <taxon>Eukaryota</taxon>
        <taxon>Metazoa</taxon>
        <taxon>Ecdysozoa</taxon>
        <taxon>Arthropoda</taxon>
        <taxon>Hexapoda</taxon>
        <taxon>Insecta</taxon>
        <taxon>Pterygota</taxon>
        <taxon>Neoptera</taxon>
        <taxon>Paraneoptera</taxon>
        <taxon>Psocodea</taxon>
        <taxon>Troctomorpha</taxon>
        <taxon>Phthiraptera</taxon>
        <taxon>Amblycera</taxon>
        <taxon>Menoponidae</taxon>
        <taxon>Menopon</taxon>
    </lineage>
</organism>
<name>A0AAW2HHR1_9NEOP</name>
<dbReference type="InterPro" id="IPR036612">
    <property type="entry name" value="KH_dom_type_1_sf"/>
</dbReference>
<dbReference type="SMART" id="SM00322">
    <property type="entry name" value="KH"/>
    <property type="match status" value="1"/>
</dbReference>
<reference evidence="5" key="1">
    <citation type="journal article" date="2024" name="Gigascience">
        <title>Chromosome-level genome of the poultry shaft louse Menopon gallinae provides insight into the host-switching and adaptive evolution of parasitic lice.</title>
        <authorList>
            <person name="Xu Y."/>
            <person name="Ma L."/>
            <person name="Liu S."/>
            <person name="Liang Y."/>
            <person name="Liu Q."/>
            <person name="He Z."/>
            <person name="Tian L."/>
            <person name="Duan Y."/>
            <person name="Cai W."/>
            <person name="Li H."/>
            <person name="Song F."/>
        </authorList>
    </citation>
    <scope>NUCLEOTIDE SEQUENCE</scope>
    <source>
        <strain evidence="5">Cailab_2023a</strain>
    </source>
</reference>
<evidence type="ECO:0000256" key="1">
    <source>
        <dbReference type="ARBA" id="ARBA00022737"/>
    </source>
</evidence>
<dbReference type="GO" id="GO:0010468">
    <property type="term" value="P:regulation of gene expression"/>
    <property type="evidence" value="ECO:0007669"/>
    <property type="project" value="UniProtKB-ARBA"/>
</dbReference>
<evidence type="ECO:0000256" key="3">
    <source>
        <dbReference type="SAM" id="MobiDB-lite"/>
    </source>
</evidence>
<gene>
    <name evidence="5" type="ORF">PYX00_007024</name>
</gene>
<feature type="region of interest" description="Disordered" evidence="3">
    <location>
        <begin position="280"/>
        <end position="334"/>
    </location>
</feature>
<evidence type="ECO:0000313" key="5">
    <source>
        <dbReference type="EMBL" id="KAL0269218.1"/>
    </source>
</evidence>
<dbReference type="Gene3D" id="3.30.1370.10">
    <property type="entry name" value="K Homology domain, type 1"/>
    <property type="match status" value="1"/>
</dbReference>
<dbReference type="InterPro" id="IPR004088">
    <property type="entry name" value="KH_dom_type_1"/>
</dbReference>
<feature type="compositionally biased region" description="Low complexity" evidence="3">
    <location>
        <begin position="315"/>
        <end position="327"/>
    </location>
</feature>
<keyword evidence="2" id="KW-0694">RNA-binding</keyword>
<dbReference type="AlphaFoldDB" id="A0AAW2HHR1"/>
<keyword evidence="1" id="KW-0677">Repeat</keyword>
<dbReference type="InterPro" id="IPR004087">
    <property type="entry name" value="KH_dom"/>
</dbReference>
<feature type="compositionally biased region" description="Polar residues" evidence="3">
    <location>
        <begin position="298"/>
        <end position="313"/>
    </location>
</feature>
<dbReference type="SUPFAM" id="SSF54791">
    <property type="entry name" value="Eukaryotic type KH-domain (KH-domain type I)"/>
    <property type="match status" value="1"/>
</dbReference>
<dbReference type="EMBL" id="JARGDH010000004">
    <property type="protein sequence ID" value="KAL0269218.1"/>
    <property type="molecule type" value="Genomic_DNA"/>
</dbReference>
<dbReference type="Pfam" id="PF00013">
    <property type="entry name" value="KH_1"/>
    <property type="match status" value="1"/>
</dbReference>